<evidence type="ECO:0000256" key="1">
    <source>
        <dbReference type="ARBA" id="ARBA00004141"/>
    </source>
</evidence>
<dbReference type="InterPro" id="IPR048232">
    <property type="entry name" value="TSN6/7_LEL"/>
</dbReference>
<dbReference type="EMBL" id="NHOQ01002284">
    <property type="protein sequence ID" value="PWA18692.1"/>
    <property type="molecule type" value="Genomic_DNA"/>
</dbReference>
<sequence length="441" mass="47864">SVAAGGSQLTLAVSFPGSATFSLDGGHLIFGGSKPNLNTPAARRSTNPGAGRCVSVPPRCDSRVDSVLRYLDNNLNQEYLIISRPGPEAVGEALNRPSAQQSVASVAGHLTPGAQQTPVGAAARGPARHLTIRQMWRATPVWKMLSKPAGVPLELLAVNLNSSMSPPSRRLQTKPVITCLKTFLISYSLIFWFTGVILLAVGVWGKVSLEAYFSLVSEDSTNAPYVLIGTGAIIVVFGLFGCFATCRGSPWMLKLVSEWKENIPFADLCARYAMFLTLVFLAELIAGVSGFIFRHEIKDKIGEAYEGAVQTYNGTDSKSKAVDSLQEKLHCCGMKNFLDWEKTDYFKFYGIPESCCKNKHNCTEEDRKTVRSAGPFVFPQGCFSLVTSVLESNLGVIAGVSFGIAFFQVIGIFLACCLSRYITNNQYEMAGPKLHYATPDH</sequence>
<evidence type="ECO:0000256" key="5">
    <source>
        <dbReference type="ARBA" id="ARBA00023136"/>
    </source>
</evidence>
<dbReference type="InterPro" id="IPR018499">
    <property type="entry name" value="Tetraspanin/Peripherin"/>
</dbReference>
<feature type="transmembrane region" description="Helical" evidence="8">
    <location>
        <begin position="394"/>
        <end position="418"/>
    </location>
</feature>
<evidence type="ECO:0000256" key="8">
    <source>
        <dbReference type="SAM" id="Phobius"/>
    </source>
</evidence>
<evidence type="ECO:0000256" key="4">
    <source>
        <dbReference type="ARBA" id="ARBA00022989"/>
    </source>
</evidence>
<evidence type="ECO:0000256" key="7">
    <source>
        <dbReference type="ARBA" id="ARBA00072055"/>
    </source>
</evidence>
<feature type="transmembrane region" description="Helical" evidence="8">
    <location>
        <begin position="269"/>
        <end position="293"/>
    </location>
</feature>
<organism evidence="9 10">
    <name type="scientific">Gambusia affinis</name>
    <name type="common">Western mosquitofish</name>
    <name type="synonym">Heterandria affinis</name>
    <dbReference type="NCBI Taxonomy" id="33528"/>
    <lineage>
        <taxon>Eukaryota</taxon>
        <taxon>Metazoa</taxon>
        <taxon>Chordata</taxon>
        <taxon>Craniata</taxon>
        <taxon>Vertebrata</taxon>
        <taxon>Euteleostomi</taxon>
        <taxon>Actinopterygii</taxon>
        <taxon>Neopterygii</taxon>
        <taxon>Teleostei</taxon>
        <taxon>Neoteleostei</taxon>
        <taxon>Acanthomorphata</taxon>
        <taxon>Ovalentaria</taxon>
        <taxon>Atherinomorphae</taxon>
        <taxon>Cyprinodontiformes</taxon>
        <taxon>Poeciliidae</taxon>
        <taxon>Poeciliinae</taxon>
        <taxon>Gambusia</taxon>
    </lineage>
</organism>
<dbReference type="InterPro" id="IPR008952">
    <property type="entry name" value="Tetraspanin_EC2_sf"/>
</dbReference>
<gene>
    <name evidence="9" type="ORF">CCH79_00005685</name>
</gene>
<accession>A0A315V5Y6</accession>
<dbReference type="PANTHER" id="PTHR19282:SF169">
    <property type="entry name" value="TETRASPANIN-6"/>
    <property type="match status" value="1"/>
</dbReference>
<comment type="subcellular location">
    <subcellularLocation>
        <location evidence="1">Membrane</location>
        <topology evidence="1">Multi-pass membrane protein</topology>
    </subcellularLocation>
</comment>
<reference evidence="9 10" key="1">
    <citation type="journal article" date="2018" name="G3 (Bethesda)">
        <title>A High-Quality Reference Genome for the Invasive Mosquitofish Gambusia affinis Using a Chicago Library.</title>
        <authorList>
            <person name="Hoffberg S.L."/>
            <person name="Troendle N.J."/>
            <person name="Glenn T.C."/>
            <person name="Mahmud O."/>
            <person name="Louha S."/>
            <person name="Chalopin D."/>
            <person name="Bennetzen J.L."/>
            <person name="Mauricio R."/>
        </authorList>
    </citation>
    <scope>NUCLEOTIDE SEQUENCE [LARGE SCALE GENOMIC DNA]</scope>
    <source>
        <strain evidence="9">NE01/NJP1002.9</strain>
        <tissue evidence="9">Muscle</tissue>
    </source>
</reference>
<evidence type="ECO:0000256" key="2">
    <source>
        <dbReference type="ARBA" id="ARBA00006840"/>
    </source>
</evidence>
<dbReference type="AlphaFoldDB" id="A0A315V5Y6"/>
<dbReference type="STRING" id="33528.ENSGAFP00000029737"/>
<comment type="caution">
    <text evidence="9">The sequence shown here is derived from an EMBL/GenBank/DDBJ whole genome shotgun (WGS) entry which is preliminary data.</text>
</comment>
<dbReference type="PRINTS" id="PR00259">
    <property type="entry name" value="TMFOUR"/>
</dbReference>
<feature type="transmembrane region" description="Helical" evidence="8">
    <location>
        <begin position="225"/>
        <end position="248"/>
    </location>
</feature>
<feature type="non-terminal residue" evidence="9">
    <location>
        <position position="1"/>
    </location>
</feature>
<protein>
    <recommendedName>
        <fullName evidence="7">Tetraspanin-6</fullName>
    </recommendedName>
</protein>
<dbReference type="PROSITE" id="PS00421">
    <property type="entry name" value="TM4_1"/>
    <property type="match status" value="1"/>
</dbReference>
<dbReference type="CDD" id="cd03161">
    <property type="entry name" value="TM4SF2_6_like_LEL"/>
    <property type="match status" value="1"/>
</dbReference>
<dbReference type="PANTHER" id="PTHR19282">
    <property type="entry name" value="TETRASPANIN"/>
    <property type="match status" value="1"/>
</dbReference>
<comment type="similarity">
    <text evidence="2">Belongs to the tetraspanin (TM4SF) family.</text>
</comment>
<dbReference type="GO" id="GO:0005886">
    <property type="term" value="C:plasma membrane"/>
    <property type="evidence" value="ECO:0007669"/>
    <property type="project" value="TreeGrafter"/>
</dbReference>
<dbReference type="Pfam" id="PF00335">
    <property type="entry name" value="Tetraspanin"/>
    <property type="match status" value="1"/>
</dbReference>
<feature type="transmembrane region" description="Helical" evidence="8">
    <location>
        <begin position="184"/>
        <end position="205"/>
    </location>
</feature>
<name>A0A315V5Y6_GAMAF</name>
<dbReference type="Gene3D" id="1.10.1450.10">
    <property type="entry name" value="Tetraspanin"/>
    <property type="match status" value="1"/>
</dbReference>
<evidence type="ECO:0000256" key="3">
    <source>
        <dbReference type="ARBA" id="ARBA00022692"/>
    </source>
</evidence>
<keyword evidence="3 8" id="KW-0812">Transmembrane</keyword>
<evidence type="ECO:0000256" key="6">
    <source>
        <dbReference type="ARBA" id="ARBA00023180"/>
    </source>
</evidence>
<keyword evidence="6" id="KW-0325">Glycoprotein</keyword>
<proteinExistence type="inferred from homology"/>
<dbReference type="Proteomes" id="UP000250572">
    <property type="component" value="Unassembled WGS sequence"/>
</dbReference>
<feature type="non-terminal residue" evidence="9">
    <location>
        <position position="441"/>
    </location>
</feature>
<keyword evidence="4 8" id="KW-1133">Transmembrane helix</keyword>
<evidence type="ECO:0000313" key="10">
    <source>
        <dbReference type="Proteomes" id="UP000250572"/>
    </source>
</evidence>
<evidence type="ECO:0000313" key="9">
    <source>
        <dbReference type="EMBL" id="PWA18692.1"/>
    </source>
</evidence>
<keyword evidence="5 8" id="KW-0472">Membrane</keyword>
<dbReference type="SUPFAM" id="SSF48652">
    <property type="entry name" value="Tetraspanin"/>
    <property type="match status" value="1"/>
</dbReference>
<keyword evidence="10" id="KW-1185">Reference proteome</keyword>
<dbReference type="InterPro" id="IPR018503">
    <property type="entry name" value="Tetraspanin_CS"/>
</dbReference>
<dbReference type="FunFam" id="1.10.1450.10:FF:000013">
    <property type="entry name" value="Tetraspanin"/>
    <property type="match status" value="1"/>
</dbReference>